<dbReference type="InterPro" id="IPR013087">
    <property type="entry name" value="Znf_C2H2_type"/>
</dbReference>
<dbReference type="GO" id="GO:0008270">
    <property type="term" value="F:zinc ion binding"/>
    <property type="evidence" value="ECO:0007669"/>
    <property type="project" value="UniProtKB-KW"/>
</dbReference>
<keyword evidence="3" id="KW-0677">Repeat</keyword>
<name>A0A1X2HK52_9FUNG</name>
<evidence type="ECO:0000313" key="9">
    <source>
        <dbReference type="EMBL" id="ORY99546.1"/>
    </source>
</evidence>
<organism evidence="9 10">
    <name type="scientific">Absidia repens</name>
    <dbReference type="NCBI Taxonomy" id="90262"/>
    <lineage>
        <taxon>Eukaryota</taxon>
        <taxon>Fungi</taxon>
        <taxon>Fungi incertae sedis</taxon>
        <taxon>Mucoromycota</taxon>
        <taxon>Mucoromycotina</taxon>
        <taxon>Mucoromycetes</taxon>
        <taxon>Mucorales</taxon>
        <taxon>Cunninghamellaceae</taxon>
        <taxon>Absidia</taxon>
    </lineage>
</organism>
<proteinExistence type="predicted"/>
<evidence type="ECO:0000313" key="10">
    <source>
        <dbReference type="Proteomes" id="UP000193560"/>
    </source>
</evidence>
<comment type="subcellular location">
    <subcellularLocation>
        <location evidence="1">Nucleus</location>
    </subcellularLocation>
</comment>
<dbReference type="GO" id="GO:0000981">
    <property type="term" value="F:DNA-binding transcription factor activity, RNA polymerase II-specific"/>
    <property type="evidence" value="ECO:0007669"/>
    <property type="project" value="TreeGrafter"/>
</dbReference>
<dbReference type="OrthoDB" id="6077919at2759"/>
<reference evidence="9 10" key="1">
    <citation type="submission" date="2016-07" db="EMBL/GenBank/DDBJ databases">
        <title>Pervasive Adenine N6-methylation of Active Genes in Fungi.</title>
        <authorList>
            <consortium name="DOE Joint Genome Institute"/>
            <person name="Mondo S.J."/>
            <person name="Dannebaum R.O."/>
            <person name="Kuo R.C."/>
            <person name="Labutti K."/>
            <person name="Haridas S."/>
            <person name="Kuo A."/>
            <person name="Salamov A."/>
            <person name="Ahrendt S.R."/>
            <person name="Lipzen A."/>
            <person name="Sullivan W."/>
            <person name="Andreopoulos W.B."/>
            <person name="Clum A."/>
            <person name="Lindquist E."/>
            <person name="Daum C."/>
            <person name="Ramamoorthy G.K."/>
            <person name="Gryganskyi A."/>
            <person name="Culley D."/>
            <person name="Magnuson J.K."/>
            <person name="James T.Y."/>
            <person name="O'Malley M.A."/>
            <person name="Stajich J.E."/>
            <person name="Spatafora J.W."/>
            <person name="Visel A."/>
            <person name="Grigoriev I.V."/>
        </authorList>
    </citation>
    <scope>NUCLEOTIDE SEQUENCE [LARGE SCALE GENOMIC DNA]</scope>
    <source>
        <strain evidence="9 10">NRRL 1336</strain>
    </source>
</reference>
<accession>A0A1X2HK52</accession>
<dbReference type="EMBL" id="MCGE01000061">
    <property type="protein sequence ID" value="ORY99546.1"/>
    <property type="molecule type" value="Genomic_DNA"/>
</dbReference>
<dbReference type="GO" id="GO:0000978">
    <property type="term" value="F:RNA polymerase II cis-regulatory region sequence-specific DNA binding"/>
    <property type="evidence" value="ECO:0007669"/>
    <property type="project" value="TreeGrafter"/>
</dbReference>
<evidence type="ECO:0000259" key="8">
    <source>
        <dbReference type="PROSITE" id="PS50157"/>
    </source>
</evidence>
<keyword evidence="6" id="KW-0539">Nucleus</keyword>
<dbReference type="GO" id="GO:0031519">
    <property type="term" value="C:PcG protein complex"/>
    <property type="evidence" value="ECO:0007669"/>
    <property type="project" value="TreeGrafter"/>
</dbReference>
<evidence type="ECO:0000256" key="6">
    <source>
        <dbReference type="ARBA" id="ARBA00023242"/>
    </source>
</evidence>
<dbReference type="STRING" id="90262.A0A1X2HK52"/>
<dbReference type="Gene3D" id="3.30.160.60">
    <property type="entry name" value="Classic Zinc Finger"/>
    <property type="match status" value="2"/>
</dbReference>
<evidence type="ECO:0000256" key="4">
    <source>
        <dbReference type="ARBA" id="ARBA00022771"/>
    </source>
</evidence>
<evidence type="ECO:0000256" key="2">
    <source>
        <dbReference type="ARBA" id="ARBA00022723"/>
    </source>
</evidence>
<evidence type="ECO:0000256" key="7">
    <source>
        <dbReference type="PROSITE-ProRule" id="PRU00042"/>
    </source>
</evidence>
<comment type="caution">
    <text evidence="9">The sequence shown here is derived from an EMBL/GenBank/DDBJ whole genome shotgun (WGS) entry which is preliminary data.</text>
</comment>
<dbReference type="PANTHER" id="PTHR14003:SF19">
    <property type="entry name" value="YY2 TRANSCRIPTION FACTOR"/>
    <property type="match status" value="1"/>
</dbReference>
<feature type="domain" description="C2H2-type" evidence="8">
    <location>
        <begin position="1"/>
        <end position="28"/>
    </location>
</feature>
<feature type="domain" description="C2H2-type" evidence="8">
    <location>
        <begin position="29"/>
        <end position="52"/>
    </location>
</feature>
<dbReference type="SMART" id="SM00355">
    <property type="entry name" value="ZnF_C2H2"/>
    <property type="match status" value="2"/>
</dbReference>
<evidence type="ECO:0000256" key="3">
    <source>
        <dbReference type="ARBA" id="ARBA00022737"/>
    </source>
</evidence>
<dbReference type="PROSITE" id="PS00028">
    <property type="entry name" value="ZINC_FINGER_C2H2_1"/>
    <property type="match status" value="1"/>
</dbReference>
<feature type="non-terminal residue" evidence="9">
    <location>
        <position position="52"/>
    </location>
</feature>
<dbReference type="SUPFAM" id="SSF57667">
    <property type="entry name" value="beta-beta-alpha zinc fingers"/>
    <property type="match status" value="1"/>
</dbReference>
<dbReference type="InterPro" id="IPR036236">
    <property type="entry name" value="Znf_C2H2_sf"/>
</dbReference>
<dbReference type="FunFam" id="3.30.160.60:FF:001102">
    <property type="entry name" value="Transcription factor IIIA"/>
    <property type="match status" value="1"/>
</dbReference>
<feature type="non-terminal residue" evidence="9">
    <location>
        <position position="1"/>
    </location>
</feature>
<keyword evidence="5" id="KW-0862">Zinc</keyword>
<keyword evidence="4 7" id="KW-0863">Zinc-finger</keyword>
<dbReference type="PANTHER" id="PTHR14003">
    <property type="entry name" value="TRANSCRIPTIONAL REPRESSOR PROTEIN YY"/>
    <property type="match status" value="1"/>
</dbReference>
<dbReference type="Proteomes" id="UP000193560">
    <property type="component" value="Unassembled WGS sequence"/>
</dbReference>
<protein>
    <recommendedName>
        <fullName evidence="8">C2H2-type domain-containing protein</fullName>
    </recommendedName>
</protein>
<dbReference type="PROSITE" id="PS50157">
    <property type="entry name" value="ZINC_FINGER_C2H2_2"/>
    <property type="match status" value="2"/>
</dbReference>
<gene>
    <name evidence="9" type="ORF">BCR42DRAFT_292364</name>
</gene>
<dbReference type="AlphaFoldDB" id="A0A1X2HK52"/>
<dbReference type="Pfam" id="PF00096">
    <property type="entry name" value="zf-C2H2"/>
    <property type="match status" value="2"/>
</dbReference>
<sequence>FECPSCPKKFLKPSSLKAHTFSHSKERPFSCIQPGCDKAFSLPSNLRRHNKM</sequence>
<evidence type="ECO:0000256" key="1">
    <source>
        <dbReference type="ARBA" id="ARBA00004123"/>
    </source>
</evidence>
<keyword evidence="2" id="KW-0479">Metal-binding</keyword>
<dbReference type="GO" id="GO:0000785">
    <property type="term" value="C:chromatin"/>
    <property type="evidence" value="ECO:0007669"/>
    <property type="project" value="TreeGrafter"/>
</dbReference>
<keyword evidence="10" id="KW-1185">Reference proteome</keyword>
<dbReference type="GO" id="GO:0005667">
    <property type="term" value="C:transcription regulator complex"/>
    <property type="evidence" value="ECO:0007669"/>
    <property type="project" value="TreeGrafter"/>
</dbReference>
<evidence type="ECO:0000256" key="5">
    <source>
        <dbReference type="ARBA" id="ARBA00022833"/>
    </source>
</evidence>